<dbReference type="InterPro" id="IPR003660">
    <property type="entry name" value="HAMP_dom"/>
</dbReference>
<dbReference type="CDD" id="cd11386">
    <property type="entry name" value="MCP_signal"/>
    <property type="match status" value="1"/>
</dbReference>
<reference evidence="10" key="1">
    <citation type="journal article" date="2019" name="Int. J. Syst. Evol. Microbiol.">
        <title>The Global Catalogue of Microorganisms (GCM) 10K type strain sequencing project: providing services to taxonomists for standard genome sequencing and annotation.</title>
        <authorList>
            <consortium name="The Broad Institute Genomics Platform"/>
            <consortium name="The Broad Institute Genome Sequencing Center for Infectious Disease"/>
            <person name="Wu L."/>
            <person name="Ma J."/>
        </authorList>
    </citation>
    <scope>NUCLEOTIDE SEQUENCE [LARGE SCALE GENOMIC DNA]</scope>
    <source>
        <strain evidence="10">CECT 7698</strain>
    </source>
</reference>
<dbReference type="InterPro" id="IPR051310">
    <property type="entry name" value="MCP_chemotaxis"/>
</dbReference>
<dbReference type="SMART" id="SM00283">
    <property type="entry name" value="MA"/>
    <property type="match status" value="1"/>
</dbReference>
<evidence type="ECO:0000256" key="5">
    <source>
        <dbReference type="SAM" id="MobiDB-lite"/>
    </source>
</evidence>
<feature type="domain" description="Methyl-accepting transducer" evidence="7">
    <location>
        <begin position="273"/>
        <end position="502"/>
    </location>
</feature>
<dbReference type="PANTHER" id="PTHR43531:SF7">
    <property type="entry name" value="AEROTAXIS RECEPTOR"/>
    <property type="match status" value="1"/>
</dbReference>
<feature type="compositionally biased region" description="Basic and acidic residues" evidence="5">
    <location>
        <begin position="540"/>
        <end position="550"/>
    </location>
</feature>
<keyword evidence="4" id="KW-0175">Coiled coil</keyword>
<feature type="coiled-coil region" evidence="4">
    <location>
        <begin position="491"/>
        <end position="518"/>
    </location>
</feature>
<dbReference type="Pfam" id="PF12729">
    <property type="entry name" value="4HB_MCP_1"/>
    <property type="match status" value="1"/>
</dbReference>
<evidence type="ECO:0000256" key="6">
    <source>
        <dbReference type="SAM" id="Phobius"/>
    </source>
</evidence>
<dbReference type="EMBL" id="JBHRUG010000029">
    <property type="protein sequence ID" value="MFC3284830.1"/>
    <property type="molecule type" value="Genomic_DNA"/>
</dbReference>
<dbReference type="SUPFAM" id="SSF58104">
    <property type="entry name" value="Methyl-accepting chemotaxis protein (MCP) signaling domain"/>
    <property type="match status" value="1"/>
</dbReference>
<dbReference type="PROSITE" id="PS50111">
    <property type="entry name" value="CHEMOTAXIS_TRANSDUC_2"/>
    <property type="match status" value="1"/>
</dbReference>
<dbReference type="RefSeq" id="WP_386775197.1">
    <property type="nucleotide sequence ID" value="NZ_JBHRUG010000029.1"/>
</dbReference>
<dbReference type="InterPro" id="IPR024478">
    <property type="entry name" value="HlyB_4HB_MCP"/>
</dbReference>
<gene>
    <name evidence="9" type="ORF">ACFOEV_14620</name>
</gene>
<dbReference type="InterPro" id="IPR004090">
    <property type="entry name" value="Chemotax_Me-accpt_rcpt"/>
</dbReference>
<dbReference type="PANTHER" id="PTHR43531">
    <property type="entry name" value="PROTEIN ICFG"/>
    <property type="match status" value="1"/>
</dbReference>
<dbReference type="InterPro" id="IPR004089">
    <property type="entry name" value="MCPsignal_dom"/>
</dbReference>
<keyword evidence="6" id="KW-0472">Membrane</keyword>
<keyword evidence="6" id="KW-1133">Transmembrane helix</keyword>
<dbReference type="SMART" id="SM00304">
    <property type="entry name" value="HAMP"/>
    <property type="match status" value="1"/>
</dbReference>
<evidence type="ECO:0000259" key="8">
    <source>
        <dbReference type="PROSITE" id="PS50885"/>
    </source>
</evidence>
<dbReference type="Gene3D" id="1.10.287.950">
    <property type="entry name" value="Methyl-accepting chemotaxis protein"/>
    <property type="match status" value="1"/>
</dbReference>
<evidence type="ECO:0000256" key="3">
    <source>
        <dbReference type="PROSITE-ProRule" id="PRU00284"/>
    </source>
</evidence>
<feature type="transmembrane region" description="Helical" evidence="6">
    <location>
        <begin position="12"/>
        <end position="34"/>
    </location>
</feature>
<feature type="region of interest" description="Disordered" evidence="5">
    <location>
        <begin position="519"/>
        <end position="562"/>
    </location>
</feature>
<accession>A0ABV7LT62</accession>
<name>A0ABV7LT62_9GAMM</name>
<dbReference type="Pfam" id="PF00015">
    <property type="entry name" value="MCPsignal"/>
    <property type="match status" value="1"/>
</dbReference>
<evidence type="ECO:0000256" key="4">
    <source>
        <dbReference type="SAM" id="Coils"/>
    </source>
</evidence>
<feature type="region of interest" description="Disordered" evidence="5">
    <location>
        <begin position="272"/>
        <end position="311"/>
    </location>
</feature>
<feature type="domain" description="HAMP" evidence="8">
    <location>
        <begin position="214"/>
        <end position="268"/>
    </location>
</feature>
<evidence type="ECO:0000313" key="10">
    <source>
        <dbReference type="Proteomes" id="UP001595579"/>
    </source>
</evidence>
<dbReference type="Pfam" id="PF00672">
    <property type="entry name" value="HAMP"/>
    <property type="match status" value="1"/>
</dbReference>
<evidence type="ECO:0000256" key="1">
    <source>
        <dbReference type="ARBA" id="ARBA00023224"/>
    </source>
</evidence>
<dbReference type="Proteomes" id="UP001595579">
    <property type="component" value="Unassembled WGS sequence"/>
</dbReference>
<keyword evidence="10" id="KW-1185">Reference proteome</keyword>
<keyword evidence="6" id="KW-0812">Transmembrane</keyword>
<sequence>MTKLLNKISVKYAVAFIGVALSLLIVVTLDFLLVNSVKNRMVEFSGTFNTAISTILNADRDLYQAHLAELEYLRAEPGSERAKAEQKNYEENAQQAYDRMHEFSQVMAAYPDVIEPLNEFETLFTNWANQSEKTLTLYDKGDTEAAVSHAEGASRDAFNELRELYNIAGEVADGKIVELETATLARVRNQQYVVIAFSLLVFLASVAIALVGPLKMSRAIRQLTHRIREITEGDGDLTARIDSRRNDEIAELANQFNVFVARIDKTLQSVRTSTRSVHGASSEIAKSSQELASRTEQAASNLQQTSASMEEVTATVNNTSDAAQQANQLVQSTAEVARQGHQAMRQVENTMDEISTSASQIKEIITLIDGIAFQTNILALNASVEAARAGEHGRGFAVVAQEVRTLASRSSDASRDIRELIDTSVARTQSGASLVKSTGKTMQEIVESIERVTEVIADISTGAKEQSQGIGQVNTAVTELDSMTQHNAAMVEQTSSAADEMREQVERLNALIASFRLSDEGEPRLPTPAPTAGEPIESLSAKRDRDRTPVPDRTAMAEWEAF</sequence>
<dbReference type="PRINTS" id="PR00260">
    <property type="entry name" value="CHEMTRNSDUCR"/>
</dbReference>
<feature type="transmembrane region" description="Helical" evidence="6">
    <location>
        <begin position="192"/>
        <end position="214"/>
    </location>
</feature>
<dbReference type="CDD" id="cd06225">
    <property type="entry name" value="HAMP"/>
    <property type="match status" value="1"/>
</dbReference>
<comment type="similarity">
    <text evidence="2">Belongs to the methyl-accepting chemotaxis (MCP) protein family.</text>
</comment>
<evidence type="ECO:0000313" key="9">
    <source>
        <dbReference type="EMBL" id="MFC3284830.1"/>
    </source>
</evidence>
<comment type="caution">
    <text evidence="9">The sequence shown here is derived from an EMBL/GenBank/DDBJ whole genome shotgun (WGS) entry which is preliminary data.</text>
</comment>
<evidence type="ECO:0000256" key="2">
    <source>
        <dbReference type="ARBA" id="ARBA00029447"/>
    </source>
</evidence>
<organism evidence="9 10">
    <name type="scientific">Litchfieldella rifensis</name>
    <dbReference type="NCBI Taxonomy" id="762643"/>
    <lineage>
        <taxon>Bacteria</taxon>
        <taxon>Pseudomonadati</taxon>
        <taxon>Pseudomonadota</taxon>
        <taxon>Gammaproteobacteria</taxon>
        <taxon>Oceanospirillales</taxon>
        <taxon>Halomonadaceae</taxon>
        <taxon>Litchfieldella</taxon>
    </lineage>
</organism>
<feature type="compositionally biased region" description="Polar residues" evidence="5">
    <location>
        <begin position="284"/>
        <end position="311"/>
    </location>
</feature>
<evidence type="ECO:0000259" key="7">
    <source>
        <dbReference type="PROSITE" id="PS50111"/>
    </source>
</evidence>
<proteinExistence type="inferred from homology"/>
<protein>
    <submittedName>
        <fullName evidence="9">Methyl-accepting chemotaxis protein</fullName>
    </submittedName>
</protein>
<keyword evidence="1 3" id="KW-0807">Transducer</keyword>
<dbReference type="PROSITE" id="PS50885">
    <property type="entry name" value="HAMP"/>
    <property type="match status" value="1"/>
</dbReference>